<reference evidence="2" key="2">
    <citation type="journal article" date="2024" name="Plant">
        <title>Genomic evolution and insights into agronomic trait innovations of Sesamum species.</title>
        <authorList>
            <person name="Miao H."/>
            <person name="Wang L."/>
            <person name="Qu L."/>
            <person name="Liu H."/>
            <person name="Sun Y."/>
            <person name="Le M."/>
            <person name="Wang Q."/>
            <person name="Wei S."/>
            <person name="Zheng Y."/>
            <person name="Lin W."/>
            <person name="Duan Y."/>
            <person name="Cao H."/>
            <person name="Xiong S."/>
            <person name="Wang X."/>
            <person name="Wei L."/>
            <person name="Li C."/>
            <person name="Ma Q."/>
            <person name="Ju M."/>
            <person name="Zhao R."/>
            <person name="Li G."/>
            <person name="Mu C."/>
            <person name="Tian Q."/>
            <person name="Mei H."/>
            <person name="Zhang T."/>
            <person name="Gao T."/>
            <person name="Zhang H."/>
        </authorList>
    </citation>
    <scope>NUCLEOTIDE SEQUENCE</scope>
    <source>
        <strain evidence="2">3651</strain>
    </source>
</reference>
<sequence>MVEFSSSSISNPPPPVPQPSPTPALPPNKRSYANIVQNLPATHFQHDPTRAAKKTFQDDSLQEIGTAAKYKEGNEDLRLILNAKRKGKKVAFVNELDPDRNGTTEVTIGKINATPSMLNNEIISVHELAIGNSVLAKIVVGDGVANEDAVYDKVGQVHVGNLFVGDSVFGVEIGDVVVHNNVAYVNNLSVTNEHMIEDDFNYDDPIVAALLDKNWDEEIHARNNTPDIIADIEAINDILEKNTFETPEKESCNKIQRKGNNRKTSSSDIDETFLQINTSNFEIDNTSHHTDAYGYNLKEGETNEQKEANDPTPTFNRF</sequence>
<organism evidence="2 3">
    <name type="scientific">Sesamum alatum</name>
    <dbReference type="NCBI Taxonomy" id="300844"/>
    <lineage>
        <taxon>Eukaryota</taxon>
        <taxon>Viridiplantae</taxon>
        <taxon>Streptophyta</taxon>
        <taxon>Embryophyta</taxon>
        <taxon>Tracheophyta</taxon>
        <taxon>Spermatophyta</taxon>
        <taxon>Magnoliopsida</taxon>
        <taxon>eudicotyledons</taxon>
        <taxon>Gunneridae</taxon>
        <taxon>Pentapetalae</taxon>
        <taxon>asterids</taxon>
        <taxon>lamiids</taxon>
        <taxon>Lamiales</taxon>
        <taxon>Pedaliaceae</taxon>
        <taxon>Sesamum</taxon>
    </lineage>
</organism>
<feature type="compositionally biased region" description="Low complexity" evidence="1">
    <location>
        <begin position="1"/>
        <end position="10"/>
    </location>
</feature>
<proteinExistence type="predicted"/>
<evidence type="ECO:0000313" key="2">
    <source>
        <dbReference type="EMBL" id="KAK4422854.1"/>
    </source>
</evidence>
<name>A0AAE2CI50_9LAMI</name>
<feature type="region of interest" description="Disordered" evidence="1">
    <location>
        <begin position="298"/>
        <end position="318"/>
    </location>
</feature>
<dbReference type="AlphaFoldDB" id="A0AAE2CI50"/>
<accession>A0AAE2CI50</accession>
<feature type="compositionally biased region" description="Basic and acidic residues" evidence="1">
    <location>
        <begin position="298"/>
        <end position="309"/>
    </location>
</feature>
<keyword evidence="3" id="KW-1185">Reference proteome</keyword>
<protein>
    <submittedName>
        <fullName evidence="2">Uncharacterized protein</fullName>
    </submittedName>
</protein>
<evidence type="ECO:0000256" key="1">
    <source>
        <dbReference type="SAM" id="MobiDB-lite"/>
    </source>
</evidence>
<dbReference type="Proteomes" id="UP001293254">
    <property type="component" value="Unassembled WGS sequence"/>
</dbReference>
<comment type="caution">
    <text evidence="2">The sequence shown here is derived from an EMBL/GenBank/DDBJ whole genome shotgun (WGS) entry which is preliminary data.</text>
</comment>
<feature type="region of interest" description="Disordered" evidence="1">
    <location>
        <begin position="1"/>
        <end position="30"/>
    </location>
</feature>
<dbReference type="EMBL" id="JACGWO010000007">
    <property type="protein sequence ID" value="KAK4422854.1"/>
    <property type="molecule type" value="Genomic_DNA"/>
</dbReference>
<gene>
    <name evidence="2" type="ORF">Salat_1868000</name>
</gene>
<feature type="compositionally biased region" description="Pro residues" evidence="1">
    <location>
        <begin position="11"/>
        <end position="26"/>
    </location>
</feature>
<evidence type="ECO:0000313" key="3">
    <source>
        <dbReference type="Proteomes" id="UP001293254"/>
    </source>
</evidence>
<reference evidence="2" key="1">
    <citation type="submission" date="2020-06" db="EMBL/GenBank/DDBJ databases">
        <authorList>
            <person name="Li T."/>
            <person name="Hu X."/>
            <person name="Zhang T."/>
            <person name="Song X."/>
            <person name="Zhang H."/>
            <person name="Dai N."/>
            <person name="Sheng W."/>
            <person name="Hou X."/>
            <person name="Wei L."/>
        </authorList>
    </citation>
    <scope>NUCLEOTIDE SEQUENCE</scope>
    <source>
        <strain evidence="2">3651</strain>
        <tissue evidence="2">Leaf</tissue>
    </source>
</reference>